<keyword evidence="2" id="KW-1185">Reference proteome</keyword>
<reference evidence="1 2" key="1">
    <citation type="submission" date="2021-01" db="EMBL/GenBank/DDBJ databases">
        <title>Whole genome shotgun sequence of Catellatospora chokoriensis NBRC 107358.</title>
        <authorList>
            <person name="Komaki H."/>
            <person name="Tamura T."/>
        </authorList>
    </citation>
    <scope>NUCLEOTIDE SEQUENCE [LARGE SCALE GENOMIC DNA]</scope>
    <source>
        <strain evidence="1 2">NBRC 107358</strain>
    </source>
</reference>
<dbReference type="EMBL" id="BONG01000058">
    <property type="protein sequence ID" value="GIF93233.1"/>
    <property type="molecule type" value="Genomic_DNA"/>
</dbReference>
<dbReference type="Proteomes" id="UP000619293">
    <property type="component" value="Unassembled WGS sequence"/>
</dbReference>
<accession>A0A8J3K5K5</accession>
<dbReference type="AlphaFoldDB" id="A0A8J3K5K5"/>
<gene>
    <name evidence="1" type="ORF">Cch02nite_66770</name>
</gene>
<protein>
    <submittedName>
        <fullName evidence="1">Uncharacterized protein</fullName>
    </submittedName>
</protein>
<evidence type="ECO:0000313" key="2">
    <source>
        <dbReference type="Proteomes" id="UP000619293"/>
    </source>
</evidence>
<organism evidence="1 2">
    <name type="scientific">Catellatospora chokoriensis</name>
    <dbReference type="NCBI Taxonomy" id="310353"/>
    <lineage>
        <taxon>Bacteria</taxon>
        <taxon>Bacillati</taxon>
        <taxon>Actinomycetota</taxon>
        <taxon>Actinomycetes</taxon>
        <taxon>Micromonosporales</taxon>
        <taxon>Micromonosporaceae</taxon>
        <taxon>Catellatospora</taxon>
    </lineage>
</organism>
<evidence type="ECO:0000313" key="1">
    <source>
        <dbReference type="EMBL" id="GIF93233.1"/>
    </source>
</evidence>
<sequence>MKVTRIAYSDRLNPGKYAALAEQARRLGRVRSAVWQRYGSVAGASSTDRQVRDRWPADGTHRQFEVLANAWKDTVRDAMADIAANRAAAKAVVRRAICRHAGDPAERKRLFTLPRADKWSDDRYLTRQMRQHGKPGKNRTHNQIVVRADQHNTQADARGRLWLAIPGLQRRQLVRIGLNTTVAPTGTLRLILREGRVEVPTSPCAPRTAW</sequence>
<name>A0A8J3K5K5_9ACTN</name>
<proteinExistence type="predicted"/>
<comment type="caution">
    <text evidence="1">The sequence shown here is derived from an EMBL/GenBank/DDBJ whole genome shotgun (WGS) entry which is preliminary data.</text>
</comment>